<reference evidence="2" key="1">
    <citation type="submission" date="2020-10" db="EMBL/GenBank/DDBJ databases">
        <authorList>
            <person name="Roach M.J.R."/>
        </authorList>
    </citation>
    <scope>NUCLEOTIDE SEQUENCE</scope>
    <source>
        <strain evidence="2">CBS 1945</strain>
    </source>
</reference>
<feature type="compositionally biased region" description="Basic and acidic residues" evidence="1">
    <location>
        <begin position="88"/>
        <end position="104"/>
    </location>
</feature>
<dbReference type="RefSeq" id="XP_038778361.1">
    <property type="nucleotide sequence ID" value="XM_038922433.1"/>
</dbReference>
<evidence type="ECO:0000256" key="1">
    <source>
        <dbReference type="SAM" id="MobiDB-lite"/>
    </source>
</evidence>
<dbReference type="GeneID" id="62195532"/>
<dbReference type="EMBL" id="CP064813">
    <property type="protein sequence ID" value="QPG74796.1"/>
    <property type="molecule type" value="Genomic_DNA"/>
</dbReference>
<protein>
    <submittedName>
        <fullName evidence="2">Uncharacterized protein</fullName>
    </submittedName>
</protein>
<feature type="region of interest" description="Disordered" evidence="1">
    <location>
        <begin position="88"/>
        <end position="125"/>
    </location>
</feature>
<accession>A0A875S057</accession>
<sequence length="125" mass="13167">MFCNISRGIARSLSGVGRKGGVPRSICGGRFYHTQQQQGKFSRYGLMVAGISLVGATGVSIVKYQEAARTTEEAKDMDEETVKMVKEGAAKAKEAAAEAKKAEAESEAENETDTGEGSEGGQTSL</sequence>
<gene>
    <name evidence="2" type="ORF">FOA43_002131</name>
</gene>
<evidence type="ECO:0000313" key="2">
    <source>
        <dbReference type="EMBL" id="QPG74796.1"/>
    </source>
</evidence>
<keyword evidence="3" id="KW-1185">Reference proteome</keyword>
<dbReference type="AlphaFoldDB" id="A0A875S057"/>
<evidence type="ECO:0000313" key="3">
    <source>
        <dbReference type="Proteomes" id="UP000662931"/>
    </source>
</evidence>
<feature type="compositionally biased region" description="Acidic residues" evidence="1">
    <location>
        <begin position="105"/>
        <end position="116"/>
    </location>
</feature>
<dbReference type="Proteomes" id="UP000662931">
    <property type="component" value="Chromosome 2"/>
</dbReference>
<proteinExistence type="predicted"/>
<name>A0A875S057_EENNA</name>
<organism evidence="2 3">
    <name type="scientific">Eeniella nana</name>
    <name type="common">Yeast</name>
    <name type="synonym">Brettanomyces nanus</name>
    <dbReference type="NCBI Taxonomy" id="13502"/>
    <lineage>
        <taxon>Eukaryota</taxon>
        <taxon>Fungi</taxon>
        <taxon>Dikarya</taxon>
        <taxon>Ascomycota</taxon>
        <taxon>Saccharomycotina</taxon>
        <taxon>Pichiomycetes</taxon>
        <taxon>Pichiales</taxon>
        <taxon>Pichiaceae</taxon>
        <taxon>Brettanomyces</taxon>
    </lineage>
</organism>
<dbReference type="KEGG" id="bnn:FOA43_002131"/>